<feature type="transmembrane region" description="Helical" evidence="1">
    <location>
        <begin position="644"/>
        <end position="674"/>
    </location>
</feature>
<feature type="domain" description="HTH cro/C1-type" evidence="2">
    <location>
        <begin position="9"/>
        <end position="64"/>
    </location>
</feature>
<dbReference type="Gene3D" id="3.40.50.300">
    <property type="entry name" value="P-loop containing nucleotide triphosphate hydrolases"/>
    <property type="match status" value="1"/>
</dbReference>
<evidence type="ECO:0000313" key="3">
    <source>
        <dbReference type="EMBL" id="MCP2271306.1"/>
    </source>
</evidence>
<proteinExistence type="predicted"/>
<keyword evidence="1" id="KW-1133">Transmembrane helix</keyword>
<accession>A0ABT1IG99</accession>
<protein>
    <submittedName>
        <fullName evidence="3">NACHT domain-containing protein</fullName>
    </submittedName>
</protein>
<name>A0ABT1IG99_9PSEU</name>
<feature type="transmembrane region" description="Helical" evidence="1">
    <location>
        <begin position="471"/>
        <end position="492"/>
    </location>
</feature>
<gene>
    <name evidence="3" type="ORF">LV75_003820</name>
</gene>
<dbReference type="InterPro" id="IPR010982">
    <property type="entry name" value="Lambda_DNA-bd_dom_sf"/>
</dbReference>
<comment type="caution">
    <text evidence="3">The sequence shown here is derived from an EMBL/GenBank/DDBJ whole genome shotgun (WGS) entry which is preliminary data.</text>
</comment>
<feature type="transmembrane region" description="Helical" evidence="1">
    <location>
        <begin position="610"/>
        <end position="632"/>
    </location>
</feature>
<reference evidence="3 4" key="1">
    <citation type="submission" date="2022-06" db="EMBL/GenBank/DDBJ databases">
        <title>Genomic Encyclopedia of Archaeal and Bacterial Type Strains, Phase II (KMG-II): from individual species to whole genera.</title>
        <authorList>
            <person name="Goeker M."/>
        </authorList>
    </citation>
    <scope>NUCLEOTIDE SEQUENCE [LARGE SCALE GENOMIC DNA]</scope>
    <source>
        <strain evidence="3 4">DSM 44255</strain>
    </source>
</reference>
<keyword evidence="4" id="KW-1185">Reference proteome</keyword>
<dbReference type="CDD" id="cd00093">
    <property type="entry name" value="HTH_XRE"/>
    <property type="match status" value="1"/>
</dbReference>
<dbReference type="SUPFAM" id="SSF47413">
    <property type="entry name" value="lambda repressor-like DNA-binding domains"/>
    <property type="match status" value="1"/>
</dbReference>
<keyword evidence="1" id="KW-0472">Membrane</keyword>
<dbReference type="InterPro" id="IPR027417">
    <property type="entry name" value="P-loop_NTPase"/>
</dbReference>
<dbReference type="InterPro" id="IPR001387">
    <property type="entry name" value="Cro/C1-type_HTH"/>
</dbReference>
<feature type="transmembrane region" description="Helical" evidence="1">
    <location>
        <begin position="554"/>
        <end position="583"/>
    </location>
</feature>
<dbReference type="Gene3D" id="1.10.260.40">
    <property type="entry name" value="lambda repressor-like DNA-binding domains"/>
    <property type="match status" value="1"/>
</dbReference>
<dbReference type="EMBL" id="JAMTCO010000009">
    <property type="protein sequence ID" value="MCP2271306.1"/>
    <property type="molecule type" value="Genomic_DNA"/>
</dbReference>
<dbReference type="RefSeq" id="WP_253888256.1">
    <property type="nucleotide sequence ID" value="NZ_BAAAVB010000027.1"/>
</dbReference>
<dbReference type="PROSITE" id="PS50943">
    <property type="entry name" value="HTH_CROC1"/>
    <property type="match status" value="1"/>
</dbReference>
<dbReference type="Pfam" id="PF13560">
    <property type="entry name" value="HTH_31"/>
    <property type="match status" value="1"/>
</dbReference>
<evidence type="ECO:0000259" key="2">
    <source>
        <dbReference type="PROSITE" id="PS50943"/>
    </source>
</evidence>
<dbReference type="SMART" id="SM00530">
    <property type="entry name" value="HTH_XRE"/>
    <property type="match status" value="1"/>
</dbReference>
<evidence type="ECO:0000313" key="4">
    <source>
        <dbReference type="Proteomes" id="UP001205185"/>
    </source>
</evidence>
<dbReference type="Pfam" id="PF05729">
    <property type="entry name" value="NACHT"/>
    <property type="match status" value="1"/>
</dbReference>
<dbReference type="Proteomes" id="UP001205185">
    <property type="component" value="Unassembled WGS sequence"/>
</dbReference>
<keyword evidence="1" id="KW-0812">Transmembrane</keyword>
<organism evidence="3 4">
    <name type="scientific">Actinokineospora diospyrosa</name>
    <dbReference type="NCBI Taxonomy" id="103728"/>
    <lineage>
        <taxon>Bacteria</taxon>
        <taxon>Bacillati</taxon>
        <taxon>Actinomycetota</taxon>
        <taxon>Actinomycetes</taxon>
        <taxon>Pseudonocardiales</taxon>
        <taxon>Pseudonocardiaceae</taxon>
        <taxon>Actinokineospora</taxon>
    </lineage>
</organism>
<sequence>MTGEFGDLVRGLRRAAGMSQRELAERSGLSERTVRRLESADPGDTRIGTVKLIADALELAPQERRTLMAGAAADDPVELPAQREWPVQAGPPVDDGLSDAARRLAHIVQARWKREEGQRGVHDPFPLPVRWRPVPADLADRWDNICRLPPGEKAQPIDLTGKLPDIAQVYRAVPSGRLVVLGEAGSGKSVLAIRFVLDHLDTRSPAEPVPVIFTLGGWDPGTPLHDWLVDRLLRDDPGLLAPAPSGSTLAAALVEAGRVLPVLDGFDELPEGLRAPAMAALNQTSLPMLLTSRPEEYAAVGTVLNWSAGVRLDDLTPTDLAHYLPRASRDADSWDPLIADLPDPLAGALRTPLMVTLARAHRDSPAALADPALDTTEAVEEHLLAGFVPAVYQDDRRWPLERVQHWLGHLARVGPVEVAWWRLGETLSRATRILAVVLASSLVTALVDIAVSLPLMLAAGLGVGSALLDGLLIGPIVGLGFGLIYGLLIVLLDVRIAPSRVRLRLGRGRVRVAPTVPTRMLAGFCGGFLVGVGYGPVSLLLRGIATGFGPLDVVIRLAMVNSLMIGLAFGLAVGAVLGVVALLESPHDLTSATGPLTILAANRATAIRTVLLFAPLLSLALYVSGVLVVAVFDGVFADLVWEGIGAAVISTVGGISGAVSYALAFTAWGQWLVLTRVCLPLMGRLPWSVTTFLTDAHARGVLRQTGAVYQFRHDRLRTHLTR</sequence>
<dbReference type="InterPro" id="IPR007111">
    <property type="entry name" value="NACHT_NTPase"/>
</dbReference>
<feature type="transmembrane region" description="Helical" evidence="1">
    <location>
        <begin position="433"/>
        <end position="459"/>
    </location>
</feature>
<evidence type="ECO:0000256" key="1">
    <source>
        <dbReference type="SAM" id="Phobius"/>
    </source>
</evidence>